<dbReference type="AlphaFoldDB" id="A0A409WII2"/>
<dbReference type="EMBL" id="NHYE01005055">
    <property type="protein sequence ID" value="PPQ78334.1"/>
    <property type="molecule type" value="Genomic_DNA"/>
</dbReference>
<dbReference type="InterPro" id="IPR002403">
    <property type="entry name" value="Cyt_P450_E_grp-IV"/>
</dbReference>
<comment type="caution">
    <text evidence="9">The sequence shown here is derived from an EMBL/GenBank/DDBJ whole genome shotgun (WGS) entry which is preliminary data.</text>
</comment>
<dbReference type="OrthoDB" id="1844152at2759"/>
<evidence type="ECO:0000313" key="9">
    <source>
        <dbReference type="EMBL" id="PPQ78334.1"/>
    </source>
</evidence>
<feature type="binding site" description="axial binding residue" evidence="7">
    <location>
        <position position="448"/>
    </location>
    <ligand>
        <name>heme</name>
        <dbReference type="ChEBI" id="CHEBI:30413"/>
    </ligand>
    <ligandPart>
        <name>Fe</name>
        <dbReference type="ChEBI" id="CHEBI:18248"/>
    </ligandPart>
</feature>
<keyword evidence="6 8" id="KW-0503">Monooxygenase</keyword>
<evidence type="ECO:0000256" key="8">
    <source>
        <dbReference type="RuleBase" id="RU000461"/>
    </source>
</evidence>
<evidence type="ECO:0000256" key="5">
    <source>
        <dbReference type="ARBA" id="ARBA00023004"/>
    </source>
</evidence>
<dbReference type="SUPFAM" id="SSF48264">
    <property type="entry name" value="Cytochrome P450"/>
    <property type="match status" value="1"/>
</dbReference>
<evidence type="ECO:0000256" key="4">
    <source>
        <dbReference type="ARBA" id="ARBA00023002"/>
    </source>
</evidence>
<dbReference type="InterPro" id="IPR001128">
    <property type="entry name" value="Cyt_P450"/>
</dbReference>
<dbReference type="GO" id="GO:0020037">
    <property type="term" value="F:heme binding"/>
    <property type="evidence" value="ECO:0007669"/>
    <property type="project" value="InterPro"/>
</dbReference>
<dbReference type="Proteomes" id="UP000284706">
    <property type="component" value="Unassembled WGS sequence"/>
</dbReference>
<evidence type="ECO:0000256" key="3">
    <source>
        <dbReference type="ARBA" id="ARBA00022723"/>
    </source>
</evidence>
<gene>
    <name evidence="9" type="ORF">CVT26_007700</name>
</gene>
<dbReference type="CDD" id="cd11041">
    <property type="entry name" value="CYP503A1-like"/>
    <property type="match status" value="1"/>
</dbReference>
<evidence type="ECO:0000256" key="6">
    <source>
        <dbReference type="ARBA" id="ARBA00023033"/>
    </source>
</evidence>
<dbReference type="STRING" id="231916.A0A409WII2"/>
<dbReference type="PRINTS" id="PR00465">
    <property type="entry name" value="EP450IV"/>
</dbReference>
<evidence type="ECO:0000313" key="10">
    <source>
        <dbReference type="Proteomes" id="UP000284706"/>
    </source>
</evidence>
<evidence type="ECO:0008006" key="11">
    <source>
        <dbReference type="Google" id="ProtNLM"/>
    </source>
</evidence>
<dbReference type="InParanoid" id="A0A409WII2"/>
<sequence>MLAVLGLLAAVLSAYFFFKFLNSSTYRLRHIPTVGGSSSIVWSYISAINYYFHGHTMVQEGYEKYYNSVFKIPMMSKWLVVLSGPRMCDDLRRASDHYLSQIDALAEVLQLKYTTPLPNPVDSSTYHFNFLRAPLGRHLVEYHQEIRHEIVQTIHDVFENPAKPLSMTELSYATTRIFARANHRLFVGSPLCRNTEYLQACEQFALNVFVSSQFLLLLPKALHPILRLFIQKIVFRTAKLAKRHIRPLVEARLQKDEKLIDFEESPALLVDWMLSEIQNRQRSLDIDDIVMRILAINVVALSGVAAVLSDALVNIASHPEYVSPMRNEIEAVLAEEEWSREALAKMDKLDSFIKESMRLGAGGLTGNRRIVRDFTLSNGITIPAGTYLTFANHPTHNDAQRYHDHPTEFQAFRFVKQTDEQEGLKGEQSSMVSLSHDFLAWGFGKHACPGRFFASHNLKLALAHILLDYDIEFANNAKPRAQHIWFQAVRLLGFKGNLVFKKRK</sequence>
<keyword evidence="5 7" id="KW-0408">Iron</keyword>
<dbReference type="Gene3D" id="1.10.630.10">
    <property type="entry name" value="Cytochrome P450"/>
    <property type="match status" value="1"/>
</dbReference>
<dbReference type="InterPro" id="IPR036396">
    <property type="entry name" value="Cyt_P450_sf"/>
</dbReference>
<reference evidence="9 10" key="1">
    <citation type="journal article" date="2018" name="Evol. Lett.">
        <title>Horizontal gene cluster transfer increased hallucinogenic mushroom diversity.</title>
        <authorList>
            <person name="Reynolds H.T."/>
            <person name="Vijayakumar V."/>
            <person name="Gluck-Thaler E."/>
            <person name="Korotkin H.B."/>
            <person name="Matheny P.B."/>
            <person name="Slot J.C."/>
        </authorList>
    </citation>
    <scope>NUCLEOTIDE SEQUENCE [LARGE SCALE GENOMIC DNA]</scope>
    <source>
        <strain evidence="9 10">SRW20</strain>
    </source>
</reference>
<keyword evidence="4 8" id="KW-0560">Oxidoreductase</keyword>
<organism evidence="9 10">
    <name type="scientific">Gymnopilus dilepis</name>
    <dbReference type="NCBI Taxonomy" id="231916"/>
    <lineage>
        <taxon>Eukaryota</taxon>
        <taxon>Fungi</taxon>
        <taxon>Dikarya</taxon>
        <taxon>Basidiomycota</taxon>
        <taxon>Agaricomycotina</taxon>
        <taxon>Agaricomycetes</taxon>
        <taxon>Agaricomycetidae</taxon>
        <taxon>Agaricales</taxon>
        <taxon>Agaricineae</taxon>
        <taxon>Hymenogastraceae</taxon>
        <taxon>Gymnopilus</taxon>
    </lineage>
</organism>
<protein>
    <recommendedName>
        <fullName evidence="11">Cytochrome P450</fullName>
    </recommendedName>
</protein>
<dbReference type="GO" id="GO:0004497">
    <property type="term" value="F:monooxygenase activity"/>
    <property type="evidence" value="ECO:0007669"/>
    <property type="project" value="UniProtKB-KW"/>
</dbReference>
<comment type="cofactor">
    <cofactor evidence="1 7">
        <name>heme</name>
        <dbReference type="ChEBI" id="CHEBI:30413"/>
    </cofactor>
</comment>
<dbReference type="GO" id="GO:0005506">
    <property type="term" value="F:iron ion binding"/>
    <property type="evidence" value="ECO:0007669"/>
    <property type="project" value="InterPro"/>
</dbReference>
<evidence type="ECO:0000256" key="7">
    <source>
        <dbReference type="PIRSR" id="PIRSR602403-1"/>
    </source>
</evidence>
<keyword evidence="10" id="KW-1185">Reference proteome</keyword>
<proteinExistence type="inferred from homology"/>
<keyword evidence="3 7" id="KW-0479">Metal-binding</keyword>
<comment type="similarity">
    <text evidence="2 8">Belongs to the cytochrome P450 family.</text>
</comment>
<dbReference type="PANTHER" id="PTHR46206">
    <property type="entry name" value="CYTOCHROME P450"/>
    <property type="match status" value="1"/>
</dbReference>
<dbReference type="PROSITE" id="PS00086">
    <property type="entry name" value="CYTOCHROME_P450"/>
    <property type="match status" value="1"/>
</dbReference>
<dbReference type="InterPro" id="IPR017972">
    <property type="entry name" value="Cyt_P450_CS"/>
</dbReference>
<evidence type="ECO:0000256" key="1">
    <source>
        <dbReference type="ARBA" id="ARBA00001971"/>
    </source>
</evidence>
<accession>A0A409WII2</accession>
<name>A0A409WII2_9AGAR</name>
<dbReference type="GO" id="GO:0016705">
    <property type="term" value="F:oxidoreductase activity, acting on paired donors, with incorporation or reduction of molecular oxygen"/>
    <property type="evidence" value="ECO:0007669"/>
    <property type="project" value="InterPro"/>
</dbReference>
<evidence type="ECO:0000256" key="2">
    <source>
        <dbReference type="ARBA" id="ARBA00010617"/>
    </source>
</evidence>
<dbReference type="Pfam" id="PF00067">
    <property type="entry name" value="p450"/>
    <property type="match status" value="1"/>
</dbReference>
<keyword evidence="7 8" id="KW-0349">Heme</keyword>
<dbReference type="PANTHER" id="PTHR46206:SF1">
    <property type="entry name" value="P450, PUTATIVE (EUROFUNG)-RELATED"/>
    <property type="match status" value="1"/>
</dbReference>